<dbReference type="Proteomes" id="UP001314261">
    <property type="component" value="Unassembled WGS sequence"/>
</dbReference>
<feature type="transmembrane region" description="Helical" evidence="1">
    <location>
        <begin position="6"/>
        <end position="27"/>
    </location>
</feature>
<evidence type="ECO:0000313" key="3">
    <source>
        <dbReference type="Proteomes" id="UP001314261"/>
    </source>
</evidence>
<accession>A0ABN9YWC1</accession>
<keyword evidence="1" id="KW-0812">Transmembrane</keyword>
<evidence type="ECO:0000313" key="2">
    <source>
        <dbReference type="EMBL" id="CAK1243382.1"/>
    </source>
</evidence>
<keyword evidence="1" id="KW-1133">Transmembrane helix</keyword>
<keyword evidence="1" id="KW-0472">Membrane</keyword>
<keyword evidence="3" id="KW-1185">Reference proteome</keyword>
<sequence>MTTTFVLSILGSITGISSLLIQFSNYLRSRPKIKISTPEFYENWVFKSGYSGEWGYITKKDGSSKVDSKVNFVGNEPFYVFAVQLLISNNSSSPLTINGIKSPNPQIYSLNKYHFHLIDKLSDSDSWTVSVLNKVDFPIRIQPFDSVQTSIAFYSENTNIETNELSIIIHSAAGNKHFTIIDFQRYDEMMSHRQNEL</sequence>
<organism evidence="2 3">
    <name type="scientific">Fructobacillus fructosus</name>
    <dbReference type="NCBI Taxonomy" id="1631"/>
    <lineage>
        <taxon>Bacteria</taxon>
        <taxon>Bacillati</taxon>
        <taxon>Bacillota</taxon>
        <taxon>Bacilli</taxon>
        <taxon>Lactobacillales</taxon>
        <taxon>Lactobacillaceae</taxon>
        <taxon>Fructobacillus</taxon>
    </lineage>
</organism>
<proteinExistence type="predicted"/>
<dbReference type="EMBL" id="CAUZLR010000006">
    <property type="protein sequence ID" value="CAK1243382.1"/>
    <property type="molecule type" value="Genomic_DNA"/>
</dbReference>
<dbReference type="RefSeq" id="WP_338346260.1">
    <property type="nucleotide sequence ID" value="NZ_CAUZLR010000006.1"/>
</dbReference>
<evidence type="ECO:0000256" key="1">
    <source>
        <dbReference type="SAM" id="Phobius"/>
    </source>
</evidence>
<gene>
    <name evidence="2" type="ORF">R54839_PPFHFPJH_00998</name>
</gene>
<protein>
    <recommendedName>
        <fullName evidence="4">SMODS-associating 2TM beta-strand rich effector domain-containing protein</fullName>
    </recommendedName>
</protein>
<comment type="caution">
    <text evidence="2">The sequence shown here is derived from an EMBL/GenBank/DDBJ whole genome shotgun (WGS) entry which is preliminary data.</text>
</comment>
<name>A0ABN9YWC1_9LACO</name>
<evidence type="ECO:0008006" key="4">
    <source>
        <dbReference type="Google" id="ProtNLM"/>
    </source>
</evidence>
<reference evidence="2 3" key="1">
    <citation type="submission" date="2023-10" db="EMBL/GenBank/DDBJ databases">
        <authorList>
            <person name="Botero Cardona J."/>
        </authorList>
    </citation>
    <scope>NUCLEOTIDE SEQUENCE [LARGE SCALE GENOMIC DNA]</scope>
    <source>
        <strain evidence="2 3">R-54839</strain>
    </source>
</reference>